<comment type="caution">
    <text evidence="2">The sequence shown here is derived from an EMBL/GenBank/DDBJ whole genome shotgun (WGS) entry which is preliminary data.</text>
</comment>
<name>A0ABN2MCU0_9MICO</name>
<evidence type="ECO:0000313" key="2">
    <source>
        <dbReference type="EMBL" id="GAA1820756.1"/>
    </source>
</evidence>
<dbReference type="Gene3D" id="3.90.1140.10">
    <property type="entry name" value="Cyclic phosphodiesterase"/>
    <property type="match status" value="1"/>
</dbReference>
<organism evidence="2 3">
    <name type="scientific">Agromyces neolithicus</name>
    <dbReference type="NCBI Taxonomy" id="269420"/>
    <lineage>
        <taxon>Bacteria</taxon>
        <taxon>Bacillati</taxon>
        <taxon>Actinomycetota</taxon>
        <taxon>Actinomycetes</taxon>
        <taxon>Micrococcales</taxon>
        <taxon>Microbacteriaceae</taxon>
        <taxon>Agromyces</taxon>
    </lineage>
</organism>
<gene>
    <name evidence="2" type="ORF">GCM10009749_34350</name>
</gene>
<keyword evidence="2" id="KW-0436">Ligase</keyword>
<feature type="compositionally biased region" description="Basic and acidic residues" evidence="1">
    <location>
        <begin position="12"/>
        <end position="25"/>
    </location>
</feature>
<dbReference type="Proteomes" id="UP001500002">
    <property type="component" value="Unassembled WGS sequence"/>
</dbReference>
<proteinExistence type="predicted"/>
<reference evidence="2 3" key="1">
    <citation type="journal article" date="2019" name="Int. J. Syst. Evol. Microbiol.">
        <title>The Global Catalogue of Microorganisms (GCM) 10K type strain sequencing project: providing services to taxonomists for standard genome sequencing and annotation.</title>
        <authorList>
            <consortium name="The Broad Institute Genomics Platform"/>
            <consortium name="The Broad Institute Genome Sequencing Center for Infectious Disease"/>
            <person name="Wu L."/>
            <person name="Ma J."/>
        </authorList>
    </citation>
    <scope>NUCLEOTIDE SEQUENCE [LARGE SCALE GENOMIC DNA]</scope>
    <source>
        <strain evidence="2 3">JCM 14322</strain>
    </source>
</reference>
<keyword evidence="3" id="KW-1185">Reference proteome</keyword>
<evidence type="ECO:0000256" key="1">
    <source>
        <dbReference type="SAM" id="MobiDB-lite"/>
    </source>
</evidence>
<protein>
    <submittedName>
        <fullName evidence="2">2'-5' RNA ligase family protein</fullName>
    </submittedName>
</protein>
<dbReference type="Pfam" id="PF13563">
    <property type="entry name" value="2_5_RNA_ligase2"/>
    <property type="match status" value="1"/>
</dbReference>
<dbReference type="EMBL" id="BAAANJ010000021">
    <property type="protein sequence ID" value="GAA1820756.1"/>
    <property type="molecule type" value="Genomic_DNA"/>
</dbReference>
<feature type="region of interest" description="Disordered" evidence="1">
    <location>
        <begin position="1"/>
        <end position="25"/>
    </location>
</feature>
<dbReference type="InterPro" id="IPR009097">
    <property type="entry name" value="Cyclic_Pdiesterase"/>
</dbReference>
<dbReference type="GO" id="GO:0016874">
    <property type="term" value="F:ligase activity"/>
    <property type="evidence" value="ECO:0007669"/>
    <property type="project" value="UniProtKB-KW"/>
</dbReference>
<evidence type="ECO:0000313" key="3">
    <source>
        <dbReference type="Proteomes" id="UP001500002"/>
    </source>
</evidence>
<sequence>MHSSMAPHQRVLRAEDWEDERMSDNDRAHRARSAVVVEFRTLDAQLDVYRTRLDPSRALGVPAHVTLLYPFVPPNRLDVAVWGALGAAIAGVPPFDAEFATASWFGRDVLWLAPTPVAPFSRLIERIRSAFPECEPYSGGVDEPVPHLTIADRADSGEMVAAAEGVSALLPLAARVSAVSVMAGSDAPQSWRTLRRFELTG</sequence>
<dbReference type="SUPFAM" id="SSF55144">
    <property type="entry name" value="LigT-like"/>
    <property type="match status" value="1"/>
</dbReference>
<accession>A0ABN2MCU0</accession>